<sequence length="115" mass="11725">MGGMVVAAEKDGMGGDGDDDDFGGKCTTAILEGDGNLADTEETTSASLQPPFCSTRRSHAATSTMLGRLFVAPERHGSTLSRSSRSPAPPHRHLSLLAAPPAAASAAPRPGRHGS</sequence>
<evidence type="ECO:0008006" key="4">
    <source>
        <dbReference type="Google" id="ProtNLM"/>
    </source>
</evidence>
<feature type="compositionally biased region" description="Low complexity" evidence="1">
    <location>
        <begin position="95"/>
        <end position="109"/>
    </location>
</feature>
<feature type="region of interest" description="Disordered" evidence="1">
    <location>
        <begin position="38"/>
        <end position="59"/>
    </location>
</feature>
<feature type="region of interest" description="Disordered" evidence="1">
    <location>
        <begin position="1"/>
        <end position="26"/>
    </location>
</feature>
<accession>A0A6G1C8J0</accession>
<reference evidence="2 3" key="1">
    <citation type="submission" date="2019-11" db="EMBL/GenBank/DDBJ databases">
        <title>Whole genome sequence of Oryza granulata.</title>
        <authorList>
            <person name="Li W."/>
        </authorList>
    </citation>
    <scope>NUCLEOTIDE SEQUENCE [LARGE SCALE GENOMIC DNA]</scope>
    <source>
        <strain evidence="3">cv. Menghai</strain>
        <tissue evidence="2">Leaf</tissue>
    </source>
</reference>
<keyword evidence="3" id="KW-1185">Reference proteome</keyword>
<comment type="caution">
    <text evidence="2">The sequence shown here is derived from an EMBL/GenBank/DDBJ whole genome shotgun (WGS) entry which is preliminary data.</text>
</comment>
<dbReference type="Proteomes" id="UP000479710">
    <property type="component" value="Unassembled WGS sequence"/>
</dbReference>
<dbReference type="AlphaFoldDB" id="A0A6G1C8J0"/>
<dbReference type="EMBL" id="SPHZ02000010">
    <property type="protein sequence ID" value="KAF0896532.1"/>
    <property type="molecule type" value="Genomic_DNA"/>
</dbReference>
<evidence type="ECO:0000256" key="1">
    <source>
        <dbReference type="SAM" id="MobiDB-lite"/>
    </source>
</evidence>
<organism evidence="2 3">
    <name type="scientific">Oryza meyeriana var. granulata</name>
    <dbReference type="NCBI Taxonomy" id="110450"/>
    <lineage>
        <taxon>Eukaryota</taxon>
        <taxon>Viridiplantae</taxon>
        <taxon>Streptophyta</taxon>
        <taxon>Embryophyta</taxon>
        <taxon>Tracheophyta</taxon>
        <taxon>Spermatophyta</taxon>
        <taxon>Magnoliopsida</taxon>
        <taxon>Liliopsida</taxon>
        <taxon>Poales</taxon>
        <taxon>Poaceae</taxon>
        <taxon>BOP clade</taxon>
        <taxon>Oryzoideae</taxon>
        <taxon>Oryzeae</taxon>
        <taxon>Oryzinae</taxon>
        <taxon>Oryza</taxon>
        <taxon>Oryza meyeriana</taxon>
    </lineage>
</organism>
<protein>
    <recommendedName>
        <fullName evidence="4">DUF834 domain-containing protein</fullName>
    </recommendedName>
</protein>
<name>A0A6G1C8J0_9ORYZ</name>
<proteinExistence type="predicted"/>
<feature type="region of interest" description="Disordered" evidence="1">
    <location>
        <begin position="73"/>
        <end position="115"/>
    </location>
</feature>
<gene>
    <name evidence="2" type="ORF">E2562_024388</name>
</gene>
<evidence type="ECO:0000313" key="2">
    <source>
        <dbReference type="EMBL" id="KAF0896532.1"/>
    </source>
</evidence>
<evidence type="ECO:0000313" key="3">
    <source>
        <dbReference type="Proteomes" id="UP000479710"/>
    </source>
</evidence>